<evidence type="ECO:0000313" key="1">
    <source>
        <dbReference type="EMBL" id="MCQ1537775.1"/>
    </source>
</evidence>
<evidence type="ECO:0008006" key="3">
    <source>
        <dbReference type="Google" id="ProtNLM"/>
    </source>
</evidence>
<proteinExistence type="predicted"/>
<evidence type="ECO:0000313" key="2">
    <source>
        <dbReference type="Proteomes" id="UP001524383"/>
    </source>
</evidence>
<accession>A0ABD4TIW6</accession>
<reference evidence="1 2" key="1">
    <citation type="submission" date="2019-08" db="EMBL/GenBank/DDBJ databases">
        <authorList>
            <person name="Chen S.-C."/>
            <person name="Lai M.-C."/>
            <person name="You Y.-T."/>
        </authorList>
    </citation>
    <scope>NUCLEOTIDE SEQUENCE [LARGE SCALE GENOMIC DNA]</scope>
    <source>
        <strain evidence="1 2">P2F9704a</strain>
    </source>
</reference>
<dbReference type="EMBL" id="VOTZ01000003">
    <property type="protein sequence ID" value="MCQ1537775.1"/>
    <property type="molecule type" value="Genomic_DNA"/>
</dbReference>
<dbReference type="Proteomes" id="UP001524383">
    <property type="component" value="Unassembled WGS sequence"/>
</dbReference>
<protein>
    <recommendedName>
        <fullName evidence="3">DUF1616 domain-containing protein</fullName>
    </recommendedName>
</protein>
<gene>
    <name evidence="1" type="ORF">FTO68_02060</name>
</gene>
<dbReference type="PROSITE" id="PS51257">
    <property type="entry name" value="PROKAR_LIPOPROTEIN"/>
    <property type="match status" value="1"/>
</dbReference>
<organism evidence="1 2">
    <name type="scientific">Methanocalculus taiwanensis</name>
    <dbReference type="NCBI Taxonomy" id="106207"/>
    <lineage>
        <taxon>Archaea</taxon>
        <taxon>Methanobacteriati</taxon>
        <taxon>Methanobacteriota</taxon>
        <taxon>Stenosarchaea group</taxon>
        <taxon>Methanomicrobia</taxon>
        <taxon>Methanomicrobiales</taxon>
        <taxon>Methanocalculaceae</taxon>
        <taxon>Methanocalculus</taxon>
    </lineage>
</organism>
<dbReference type="RefSeq" id="WP_255331696.1">
    <property type="nucleotide sequence ID" value="NZ_VOTZ01000003.1"/>
</dbReference>
<keyword evidence="2" id="KW-1185">Reference proteome</keyword>
<dbReference type="AlphaFoldDB" id="A0ABD4TIW6"/>
<sequence>MKRIAILLLLCLMLPFFSGCTGVDTSPDPLTPTPAPVPVVSVESPVIVLPPELAGTPVTLSAIPLQTDHALYLTFEMNARGRQRQIPTGGYPLILTFFVYNTDQFAPGYAPSTADEVRNSAIPYKTRSLHLYSENILTHNEQVPERSSPAGLFYPSRPYAYGVIIEIRQV</sequence>
<comment type="caution">
    <text evidence="1">The sequence shown here is derived from an EMBL/GenBank/DDBJ whole genome shotgun (WGS) entry which is preliminary data.</text>
</comment>
<name>A0ABD4TIW6_9EURY</name>